<dbReference type="InterPro" id="IPR010640">
    <property type="entry name" value="Low_temperature_requirement_A"/>
</dbReference>
<feature type="transmembrane region" description="Helical" evidence="1">
    <location>
        <begin position="326"/>
        <end position="356"/>
    </location>
</feature>
<evidence type="ECO:0000313" key="3">
    <source>
        <dbReference type="Proteomes" id="UP001595872"/>
    </source>
</evidence>
<feature type="transmembrane region" description="Helical" evidence="1">
    <location>
        <begin position="20"/>
        <end position="39"/>
    </location>
</feature>
<accession>A0ABV9U7S2</accession>
<dbReference type="Pfam" id="PF06772">
    <property type="entry name" value="LtrA"/>
    <property type="match status" value="1"/>
</dbReference>
<dbReference type="EMBL" id="JBHSIT010000012">
    <property type="protein sequence ID" value="MFC4912466.1"/>
    <property type="molecule type" value="Genomic_DNA"/>
</dbReference>
<proteinExistence type="predicted"/>
<feature type="transmembrane region" description="Helical" evidence="1">
    <location>
        <begin position="191"/>
        <end position="209"/>
    </location>
</feature>
<reference evidence="3" key="1">
    <citation type="journal article" date="2019" name="Int. J. Syst. Evol. Microbiol.">
        <title>The Global Catalogue of Microorganisms (GCM) 10K type strain sequencing project: providing services to taxonomists for standard genome sequencing and annotation.</title>
        <authorList>
            <consortium name="The Broad Institute Genomics Platform"/>
            <consortium name="The Broad Institute Genome Sequencing Center for Infectious Disease"/>
            <person name="Wu L."/>
            <person name="Ma J."/>
        </authorList>
    </citation>
    <scope>NUCLEOTIDE SEQUENCE [LARGE SCALE GENOMIC DNA]</scope>
    <source>
        <strain evidence="3">KLKA75</strain>
    </source>
</reference>
<feature type="transmembrane region" description="Helical" evidence="1">
    <location>
        <begin position="45"/>
        <end position="67"/>
    </location>
</feature>
<name>A0ABV9U7S2_9ACTN</name>
<feature type="transmembrane region" description="Helical" evidence="1">
    <location>
        <begin position="129"/>
        <end position="148"/>
    </location>
</feature>
<dbReference type="PANTHER" id="PTHR36840:SF1">
    <property type="entry name" value="BLL5714 PROTEIN"/>
    <property type="match status" value="1"/>
</dbReference>
<feature type="transmembrane region" description="Helical" evidence="1">
    <location>
        <begin position="79"/>
        <end position="99"/>
    </location>
</feature>
<feature type="transmembrane region" description="Helical" evidence="1">
    <location>
        <begin position="215"/>
        <end position="235"/>
    </location>
</feature>
<keyword evidence="1" id="KW-1133">Transmembrane helix</keyword>
<organism evidence="2 3">
    <name type="scientific">Actinomadura gamaensis</name>
    <dbReference type="NCBI Taxonomy" id="1763541"/>
    <lineage>
        <taxon>Bacteria</taxon>
        <taxon>Bacillati</taxon>
        <taxon>Actinomycetota</taxon>
        <taxon>Actinomycetes</taxon>
        <taxon>Streptosporangiales</taxon>
        <taxon>Thermomonosporaceae</taxon>
        <taxon>Actinomadura</taxon>
    </lineage>
</organism>
<evidence type="ECO:0000313" key="2">
    <source>
        <dbReference type="EMBL" id="MFC4912466.1"/>
    </source>
</evidence>
<protein>
    <submittedName>
        <fullName evidence="2">Low temperature requirement protein A</fullName>
    </submittedName>
</protein>
<dbReference type="PANTHER" id="PTHR36840">
    <property type="entry name" value="BLL5714 PROTEIN"/>
    <property type="match status" value="1"/>
</dbReference>
<evidence type="ECO:0000256" key="1">
    <source>
        <dbReference type="SAM" id="Phobius"/>
    </source>
</evidence>
<keyword evidence="1" id="KW-0472">Membrane</keyword>
<keyword evidence="3" id="KW-1185">Reference proteome</keyword>
<feature type="transmembrane region" description="Helical" evidence="1">
    <location>
        <begin position="262"/>
        <end position="281"/>
    </location>
</feature>
<comment type="caution">
    <text evidence="2">The sequence shown here is derived from an EMBL/GenBank/DDBJ whole genome shotgun (WGS) entry which is preliminary data.</text>
</comment>
<dbReference type="Proteomes" id="UP001595872">
    <property type="component" value="Unassembled WGS sequence"/>
</dbReference>
<dbReference type="RefSeq" id="WP_378262404.1">
    <property type="nucleotide sequence ID" value="NZ_JBHSIT010000012.1"/>
</dbReference>
<keyword evidence="1" id="KW-0812">Transmembrane</keyword>
<feature type="transmembrane region" description="Helical" evidence="1">
    <location>
        <begin position="293"/>
        <end position="314"/>
    </location>
</feature>
<sequence>MAVRDAASEPEEYRVTTLELFFDLVFVFAVTQLTGVLAHDLSPRGLAEVVLMFGVLWWMYAGYAWLTNMTPPTTVGRRLLVLVGMGGFFMIALATPSAFGSGGVVWGLGYLALVLAHVVLFAQGNPHILRVLPANLLAAVLIITAGLLDHGAPVYVLWTLALVVPIVQPYIVPPGGRFDIRPGHIVERHGLLVMITIGESVVAVGVGAGHQRLTAGLIVTVLLGLGLAAAVWWTYFSRDDAAAEDALTAADPAERANMTMSGYFYAHIPLIVGIIVLAAGVKNAVAVSWHALAYRPSFALAGGTALFLLGDAWFRRVVRIGPSGIRILAAVACAVAVPLAHWSAAVGVAALVLVLAGAQLAEHGVRKGTPEVIHR</sequence>
<feature type="transmembrane region" description="Helical" evidence="1">
    <location>
        <begin position="154"/>
        <end position="171"/>
    </location>
</feature>
<gene>
    <name evidence="2" type="ORF">ACFPCY_34560</name>
</gene>
<feature type="transmembrane region" description="Helical" evidence="1">
    <location>
        <begin position="105"/>
        <end position="122"/>
    </location>
</feature>